<dbReference type="EMBL" id="GEZM01061537">
    <property type="protein sequence ID" value="JAV70400.1"/>
    <property type="molecule type" value="Transcribed_RNA"/>
</dbReference>
<feature type="transmembrane region" description="Helical" evidence="5">
    <location>
        <begin position="328"/>
        <end position="351"/>
    </location>
</feature>
<protein>
    <recommendedName>
        <fullName evidence="6">Amino acid transporter transmembrane domain-containing protein</fullName>
    </recommendedName>
</protein>
<dbReference type="PANTHER" id="PTHR22950:SF494">
    <property type="entry name" value="GH04538P"/>
    <property type="match status" value="1"/>
</dbReference>
<sequence>MGDQKQKNLSASFKLENFSSTSKLASNEVCVSIDGKDGQSDDYNPFENRNVEHPNSTVGALIHLLKSSLGTGILAMPVAFKNAGLLGGSIGTLFVGFLCTYCVHMLVSASHEICRRAKIPSLGLAETCGAAFEYGPKSLRRFSTAVRISVDISMVITYFMITSVYVVFMSDSLRQLVEHWLPETTYSTRLYMVMIMVPLMLSSQVRELKHLVPYSFLANIFMVTSFAISLYYLFLDIPDPSSRPLFSSIGHLPLFFSTVIFAMEGIGVVMPVENSMKKPQHFLGCPGVLNGAMSIVVLLYAVIGFFGYLKFGDETQGTITLNFPVDEIPAQILKLLIVLSVFFTYNLQMYVALDIIWKKVDNRIVGSVKRNVTQVITRCLFVAGTVGIAAAVPNLEHIIGLVGSICLSIIGVLLPAVIETVVYWEYSFGCMRWKLIKNAFLAILAIFALISGAMESISALF</sequence>
<dbReference type="AlphaFoldDB" id="A0A1Y1LDI1"/>
<reference evidence="7" key="1">
    <citation type="journal article" date="2016" name="Sci. Rep.">
        <title>Molecular characterization of firefly nuptial gifts: a multi-omics approach sheds light on postcopulatory sexual selection.</title>
        <authorList>
            <person name="Al-Wathiqui N."/>
            <person name="Fallon T.R."/>
            <person name="South A."/>
            <person name="Weng J.K."/>
            <person name="Lewis S.M."/>
        </authorList>
    </citation>
    <scope>NUCLEOTIDE SEQUENCE</scope>
</reference>
<feature type="transmembrane region" description="Helical" evidence="5">
    <location>
        <begin position="372"/>
        <end position="392"/>
    </location>
</feature>
<feature type="transmembrane region" description="Helical" evidence="5">
    <location>
        <begin position="254"/>
        <end position="272"/>
    </location>
</feature>
<evidence type="ECO:0000256" key="5">
    <source>
        <dbReference type="SAM" id="Phobius"/>
    </source>
</evidence>
<dbReference type="Pfam" id="PF01490">
    <property type="entry name" value="Aa_trans"/>
    <property type="match status" value="1"/>
</dbReference>
<feature type="transmembrane region" description="Helical" evidence="5">
    <location>
        <begin position="58"/>
        <end position="80"/>
    </location>
</feature>
<feature type="transmembrane region" description="Helical" evidence="5">
    <location>
        <begin position="188"/>
        <end position="205"/>
    </location>
</feature>
<feature type="transmembrane region" description="Helical" evidence="5">
    <location>
        <begin position="86"/>
        <end position="107"/>
    </location>
</feature>
<feature type="transmembrane region" description="Helical" evidence="5">
    <location>
        <begin position="439"/>
        <end position="460"/>
    </location>
</feature>
<keyword evidence="2 5" id="KW-0812">Transmembrane</keyword>
<feature type="transmembrane region" description="Helical" evidence="5">
    <location>
        <begin position="212"/>
        <end position="234"/>
    </location>
</feature>
<evidence type="ECO:0000256" key="1">
    <source>
        <dbReference type="ARBA" id="ARBA00004141"/>
    </source>
</evidence>
<proteinExistence type="predicted"/>
<dbReference type="GO" id="GO:0005774">
    <property type="term" value="C:vacuolar membrane"/>
    <property type="evidence" value="ECO:0007669"/>
    <property type="project" value="TreeGrafter"/>
</dbReference>
<feature type="transmembrane region" description="Helical" evidence="5">
    <location>
        <begin position="398"/>
        <end position="418"/>
    </location>
</feature>
<keyword evidence="3 5" id="KW-1133">Transmembrane helix</keyword>
<comment type="subcellular location">
    <subcellularLocation>
        <location evidence="1">Membrane</location>
        <topology evidence="1">Multi-pass membrane protein</topology>
    </subcellularLocation>
</comment>
<accession>A0A1Y1LDI1</accession>
<dbReference type="GO" id="GO:0015179">
    <property type="term" value="F:L-amino acid transmembrane transporter activity"/>
    <property type="evidence" value="ECO:0007669"/>
    <property type="project" value="TreeGrafter"/>
</dbReference>
<evidence type="ECO:0000259" key="6">
    <source>
        <dbReference type="Pfam" id="PF01490"/>
    </source>
</evidence>
<dbReference type="RefSeq" id="XP_031339712.1">
    <property type="nucleotide sequence ID" value="XM_031483852.1"/>
</dbReference>
<keyword evidence="4 5" id="KW-0472">Membrane</keyword>
<organism evidence="7">
    <name type="scientific">Photinus pyralis</name>
    <name type="common">Common eastern firefly</name>
    <name type="synonym">Lampyris pyralis</name>
    <dbReference type="NCBI Taxonomy" id="7054"/>
    <lineage>
        <taxon>Eukaryota</taxon>
        <taxon>Metazoa</taxon>
        <taxon>Ecdysozoa</taxon>
        <taxon>Arthropoda</taxon>
        <taxon>Hexapoda</taxon>
        <taxon>Insecta</taxon>
        <taxon>Pterygota</taxon>
        <taxon>Neoptera</taxon>
        <taxon>Endopterygota</taxon>
        <taxon>Coleoptera</taxon>
        <taxon>Polyphaga</taxon>
        <taxon>Elateriformia</taxon>
        <taxon>Elateroidea</taxon>
        <taxon>Lampyridae</taxon>
        <taxon>Lampyrinae</taxon>
        <taxon>Photinus</taxon>
    </lineage>
</organism>
<dbReference type="InterPro" id="IPR013057">
    <property type="entry name" value="AA_transpt_TM"/>
</dbReference>
<feature type="domain" description="Amino acid transporter transmembrane" evidence="6">
    <location>
        <begin position="54"/>
        <end position="454"/>
    </location>
</feature>
<evidence type="ECO:0000256" key="3">
    <source>
        <dbReference type="ARBA" id="ARBA00022989"/>
    </source>
</evidence>
<evidence type="ECO:0000313" key="7">
    <source>
        <dbReference type="EMBL" id="JAV70400.1"/>
    </source>
</evidence>
<feature type="transmembrane region" description="Helical" evidence="5">
    <location>
        <begin position="148"/>
        <end position="168"/>
    </location>
</feature>
<dbReference type="PANTHER" id="PTHR22950">
    <property type="entry name" value="AMINO ACID TRANSPORTER"/>
    <property type="match status" value="1"/>
</dbReference>
<dbReference type="GeneID" id="116168175"/>
<feature type="transmembrane region" description="Helical" evidence="5">
    <location>
        <begin position="284"/>
        <end position="308"/>
    </location>
</feature>
<name>A0A1Y1LDI1_PHOPY</name>
<evidence type="ECO:0000256" key="4">
    <source>
        <dbReference type="ARBA" id="ARBA00023136"/>
    </source>
</evidence>
<evidence type="ECO:0000256" key="2">
    <source>
        <dbReference type="ARBA" id="ARBA00022692"/>
    </source>
</evidence>